<name>A0A151NBP4_ALLMI</name>
<feature type="region of interest" description="Disordered" evidence="1">
    <location>
        <begin position="1"/>
        <end position="20"/>
    </location>
</feature>
<dbReference type="Proteomes" id="UP000050525">
    <property type="component" value="Unassembled WGS sequence"/>
</dbReference>
<dbReference type="AlphaFoldDB" id="A0A151NBP4"/>
<protein>
    <submittedName>
        <fullName evidence="2">Uncharacterized protein</fullName>
    </submittedName>
</protein>
<sequence>MICSSSAPSVNSTEESSVGRQNLSLLEDLTVLFHTLLQNESFCLRKTQTLQLGKIALYHVLKLKRRPLENFLLCRILLGLKEVLSEDFLKMKKDI</sequence>
<evidence type="ECO:0000313" key="2">
    <source>
        <dbReference type="EMBL" id="KYO33905.1"/>
    </source>
</evidence>
<evidence type="ECO:0000256" key="1">
    <source>
        <dbReference type="SAM" id="MobiDB-lite"/>
    </source>
</evidence>
<comment type="caution">
    <text evidence="2">The sequence shown here is derived from an EMBL/GenBank/DDBJ whole genome shotgun (WGS) entry which is preliminary data.</text>
</comment>
<organism evidence="2 3">
    <name type="scientific">Alligator mississippiensis</name>
    <name type="common">American alligator</name>
    <dbReference type="NCBI Taxonomy" id="8496"/>
    <lineage>
        <taxon>Eukaryota</taxon>
        <taxon>Metazoa</taxon>
        <taxon>Chordata</taxon>
        <taxon>Craniata</taxon>
        <taxon>Vertebrata</taxon>
        <taxon>Euteleostomi</taxon>
        <taxon>Archelosauria</taxon>
        <taxon>Archosauria</taxon>
        <taxon>Crocodylia</taxon>
        <taxon>Alligatoridae</taxon>
        <taxon>Alligatorinae</taxon>
        <taxon>Alligator</taxon>
    </lineage>
</organism>
<keyword evidence="3" id="KW-1185">Reference proteome</keyword>
<reference evidence="2 3" key="1">
    <citation type="journal article" date="2012" name="Genome Biol.">
        <title>Sequencing three crocodilian genomes to illuminate the evolution of archosaurs and amniotes.</title>
        <authorList>
            <person name="St John J.A."/>
            <person name="Braun E.L."/>
            <person name="Isberg S.R."/>
            <person name="Miles L.G."/>
            <person name="Chong A.Y."/>
            <person name="Gongora J."/>
            <person name="Dalzell P."/>
            <person name="Moran C."/>
            <person name="Bed'hom B."/>
            <person name="Abzhanov A."/>
            <person name="Burgess S.C."/>
            <person name="Cooksey A.M."/>
            <person name="Castoe T.A."/>
            <person name="Crawford N.G."/>
            <person name="Densmore L.D."/>
            <person name="Drew J.C."/>
            <person name="Edwards S.V."/>
            <person name="Faircloth B.C."/>
            <person name="Fujita M.K."/>
            <person name="Greenwold M.J."/>
            <person name="Hoffmann F.G."/>
            <person name="Howard J.M."/>
            <person name="Iguchi T."/>
            <person name="Janes D.E."/>
            <person name="Khan S.Y."/>
            <person name="Kohno S."/>
            <person name="de Koning A.J."/>
            <person name="Lance S.L."/>
            <person name="McCarthy F.M."/>
            <person name="McCormack J.E."/>
            <person name="Merchant M.E."/>
            <person name="Peterson D.G."/>
            <person name="Pollock D.D."/>
            <person name="Pourmand N."/>
            <person name="Raney B.J."/>
            <person name="Roessler K.A."/>
            <person name="Sanford J.R."/>
            <person name="Sawyer R.H."/>
            <person name="Schmidt C.J."/>
            <person name="Triplett E.W."/>
            <person name="Tuberville T.D."/>
            <person name="Venegas-Anaya M."/>
            <person name="Howard J.T."/>
            <person name="Jarvis E.D."/>
            <person name="Guillette L.J.Jr."/>
            <person name="Glenn T.C."/>
            <person name="Green R.E."/>
            <person name="Ray D.A."/>
        </authorList>
    </citation>
    <scope>NUCLEOTIDE SEQUENCE [LARGE SCALE GENOMIC DNA]</scope>
    <source>
        <strain evidence="2">KSC_2009_1</strain>
    </source>
</reference>
<gene>
    <name evidence="2" type="ORF">Y1Q_0024521</name>
</gene>
<dbReference type="EMBL" id="AKHW03003627">
    <property type="protein sequence ID" value="KYO33905.1"/>
    <property type="molecule type" value="Genomic_DNA"/>
</dbReference>
<accession>A0A151NBP4</accession>
<proteinExistence type="predicted"/>
<evidence type="ECO:0000313" key="3">
    <source>
        <dbReference type="Proteomes" id="UP000050525"/>
    </source>
</evidence>